<dbReference type="Proteomes" id="UP000029389">
    <property type="component" value="Unassembled WGS sequence"/>
</dbReference>
<evidence type="ECO:0000313" key="2">
    <source>
        <dbReference type="Proteomes" id="UP000029389"/>
    </source>
</evidence>
<evidence type="ECO:0000313" key="1">
    <source>
        <dbReference type="EMBL" id="KFN01219.1"/>
    </source>
</evidence>
<dbReference type="PATRIC" id="fig|1405.8.peg.581"/>
<protein>
    <submittedName>
        <fullName evidence="1">Uncharacterized protein</fullName>
    </submittedName>
</protein>
<sequence>MNKKILIRRLENVLFHINANGKIIGAEHTLEDVKYSLENLTKELKES</sequence>
<name>A0A090YQV9_9BACI</name>
<dbReference type="AlphaFoldDB" id="A0A090YQV9"/>
<dbReference type="EMBL" id="JMQC01000008">
    <property type="protein sequence ID" value="KFN01219.1"/>
    <property type="molecule type" value="Genomic_DNA"/>
</dbReference>
<dbReference type="RefSeq" id="WP_181969212.1">
    <property type="nucleotide sequence ID" value="NZ_JMQC01000008.1"/>
</dbReference>
<proteinExistence type="predicted"/>
<gene>
    <name evidence="1" type="ORF">DJ93_407</name>
</gene>
<comment type="caution">
    <text evidence="1">The sequence shown here is derived from an EMBL/GenBank/DDBJ whole genome shotgun (WGS) entry which is preliminary data.</text>
</comment>
<organism evidence="1 2">
    <name type="scientific">Bacillus clarus</name>
    <dbReference type="NCBI Taxonomy" id="2338372"/>
    <lineage>
        <taxon>Bacteria</taxon>
        <taxon>Bacillati</taxon>
        <taxon>Bacillota</taxon>
        <taxon>Bacilli</taxon>
        <taxon>Bacillales</taxon>
        <taxon>Bacillaceae</taxon>
        <taxon>Bacillus</taxon>
        <taxon>Bacillus cereus group</taxon>
    </lineage>
</organism>
<reference evidence="1 2" key="1">
    <citation type="submission" date="2014-04" db="EMBL/GenBank/DDBJ databases">
        <authorList>
            <person name="Bishop-Lilly K.A."/>
            <person name="Broomall S.M."/>
            <person name="Chain P.S."/>
            <person name="Chertkov O."/>
            <person name="Coyne S.R."/>
            <person name="Daligault H.E."/>
            <person name="Davenport K.W."/>
            <person name="Erkkila T."/>
            <person name="Frey K.G."/>
            <person name="Gibbons H.S."/>
            <person name="Gu W."/>
            <person name="Jaissle J."/>
            <person name="Johnson S.L."/>
            <person name="Koroleva G.I."/>
            <person name="Ladner J.T."/>
            <person name="Lo C.-C."/>
            <person name="Minogue T.D."/>
            <person name="Munk C."/>
            <person name="Palacios G.F."/>
            <person name="Redden C.L."/>
            <person name="Rosenzweig C.N."/>
            <person name="Scholz M.B."/>
            <person name="Teshima H."/>
            <person name="Xu Y."/>
        </authorList>
    </citation>
    <scope>NUCLEOTIDE SEQUENCE [LARGE SCALE GENOMIC DNA]</scope>
    <source>
        <strain evidence="1 2">BHP</strain>
    </source>
</reference>
<accession>A0A090YQV9</accession>